<dbReference type="OrthoDB" id="5410926at2759"/>
<feature type="region of interest" description="Disordered" evidence="1">
    <location>
        <begin position="118"/>
        <end position="139"/>
    </location>
</feature>
<evidence type="ECO:0000256" key="2">
    <source>
        <dbReference type="SAM" id="SignalP"/>
    </source>
</evidence>
<dbReference type="PANTHER" id="PTHR39599">
    <property type="entry name" value="GPI-ANCHORED PROTEIN (EUROFUNG)-RELATED-RELATED"/>
    <property type="match status" value="1"/>
</dbReference>
<feature type="signal peptide" evidence="2">
    <location>
        <begin position="1"/>
        <end position="17"/>
    </location>
</feature>
<protein>
    <submittedName>
        <fullName evidence="3">Uncharacterized protein</fullName>
    </submittedName>
</protein>
<accession>A0A6A7BNC8</accession>
<gene>
    <name evidence="3" type="ORF">T440DRAFT_485427</name>
</gene>
<proteinExistence type="predicted"/>
<dbReference type="PANTHER" id="PTHR39599:SF1">
    <property type="entry name" value="GPI-ANCHORED PROTEIN (EUROFUNG)"/>
    <property type="match status" value="1"/>
</dbReference>
<dbReference type="Proteomes" id="UP000799423">
    <property type="component" value="Unassembled WGS sequence"/>
</dbReference>
<feature type="chain" id="PRO_5025605021" evidence="2">
    <location>
        <begin position="18"/>
        <end position="267"/>
    </location>
</feature>
<evidence type="ECO:0000313" key="3">
    <source>
        <dbReference type="EMBL" id="KAF2856317.1"/>
    </source>
</evidence>
<evidence type="ECO:0000313" key="4">
    <source>
        <dbReference type="Proteomes" id="UP000799423"/>
    </source>
</evidence>
<keyword evidence="4" id="KW-1185">Reference proteome</keyword>
<organism evidence="3 4">
    <name type="scientific">Plenodomus tracheiphilus IPT5</name>
    <dbReference type="NCBI Taxonomy" id="1408161"/>
    <lineage>
        <taxon>Eukaryota</taxon>
        <taxon>Fungi</taxon>
        <taxon>Dikarya</taxon>
        <taxon>Ascomycota</taxon>
        <taxon>Pezizomycotina</taxon>
        <taxon>Dothideomycetes</taxon>
        <taxon>Pleosporomycetidae</taxon>
        <taxon>Pleosporales</taxon>
        <taxon>Pleosporineae</taxon>
        <taxon>Leptosphaeriaceae</taxon>
        <taxon>Plenodomus</taxon>
    </lineage>
</organism>
<evidence type="ECO:0000256" key="1">
    <source>
        <dbReference type="SAM" id="MobiDB-lite"/>
    </source>
</evidence>
<keyword evidence="2" id="KW-0732">Signal</keyword>
<reference evidence="3" key="1">
    <citation type="submission" date="2020-01" db="EMBL/GenBank/DDBJ databases">
        <authorList>
            <consortium name="DOE Joint Genome Institute"/>
            <person name="Haridas S."/>
            <person name="Albert R."/>
            <person name="Binder M."/>
            <person name="Bloem J."/>
            <person name="Labutti K."/>
            <person name="Salamov A."/>
            <person name="Andreopoulos B."/>
            <person name="Baker S.E."/>
            <person name="Barry K."/>
            <person name="Bills G."/>
            <person name="Bluhm B.H."/>
            <person name="Cannon C."/>
            <person name="Castanera R."/>
            <person name="Culley D.E."/>
            <person name="Daum C."/>
            <person name="Ezra D."/>
            <person name="Gonzalez J.B."/>
            <person name="Henrissat B."/>
            <person name="Kuo A."/>
            <person name="Liang C."/>
            <person name="Lipzen A."/>
            <person name="Lutzoni F."/>
            <person name="Magnuson J."/>
            <person name="Mondo S."/>
            <person name="Nolan M."/>
            <person name="Ohm R."/>
            <person name="Pangilinan J."/>
            <person name="Park H.-J."/>
            <person name="Ramirez L."/>
            <person name="Alfaro M."/>
            <person name="Sun H."/>
            <person name="Tritt A."/>
            <person name="Yoshinaga Y."/>
            <person name="Zwiers L.-H."/>
            <person name="Turgeon B.G."/>
            <person name="Goodwin S.B."/>
            <person name="Spatafora J.W."/>
            <person name="Crous P.W."/>
            <person name="Grigoriev I.V."/>
        </authorList>
    </citation>
    <scope>NUCLEOTIDE SEQUENCE</scope>
    <source>
        <strain evidence="3">IPT5</strain>
    </source>
</reference>
<name>A0A6A7BNC8_9PLEO</name>
<dbReference type="AlphaFoldDB" id="A0A6A7BNC8"/>
<dbReference type="EMBL" id="MU006289">
    <property type="protein sequence ID" value="KAF2856317.1"/>
    <property type="molecule type" value="Genomic_DNA"/>
</dbReference>
<sequence>MRPALAPLFLAPLVALAAPDRFAAFEPALEQLPAAYNESEAIGQDGVLELLKRQGSTCAKNYFACSNLGAPGLCCPRTAICSADQRGAVACCPQGIACTGALGTGLATASASPTATTTGSFVPAQTTTDPFSQGTGGTSPGSTVQNQFYPFAYIATTYTNAAACSSAYTGCQSDAAKCTAALASGAQGVTISASNGGATMTAIPSVGVASAQSICSSLSSIGCYGLTVEACARFDGGSAGNAAMKERCAGYWMTAGVAVGIAGQLLR</sequence>